<dbReference type="PROSITE" id="PS00108">
    <property type="entry name" value="PROTEIN_KINASE_ST"/>
    <property type="match status" value="1"/>
</dbReference>
<feature type="repeat" description="ANK" evidence="7">
    <location>
        <begin position="446"/>
        <end position="468"/>
    </location>
</feature>
<feature type="compositionally biased region" description="Polar residues" evidence="9">
    <location>
        <begin position="39"/>
        <end position="55"/>
    </location>
</feature>
<dbReference type="CDD" id="cd05123">
    <property type="entry name" value="STKc_AGC"/>
    <property type="match status" value="1"/>
</dbReference>
<dbReference type="SMART" id="SM00220">
    <property type="entry name" value="S_TKc"/>
    <property type="match status" value="1"/>
</dbReference>
<dbReference type="InterPro" id="IPR036770">
    <property type="entry name" value="Ankyrin_rpt-contain_sf"/>
</dbReference>
<accession>A0AB34JIN9</accession>
<evidence type="ECO:0000256" key="7">
    <source>
        <dbReference type="PROSITE-ProRule" id="PRU00023"/>
    </source>
</evidence>
<keyword evidence="12" id="KW-1185">Reference proteome</keyword>
<evidence type="ECO:0000313" key="12">
    <source>
        <dbReference type="Proteomes" id="UP001515480"/>
    </source>
</evidence>
<keyword evidence="5" id="KW-0418">Kinase</keyword>
<evidence type="ECO:0000256" key="5">
    <source>
        <dbReference type="ARBA" id="ARBA00022777"/>
    </source>
</evidence>
<dbReference type="Gene3D" id="3.30.200.20">
    <property type="entry name" value="Phosphorylase Kinase, domain 1"/>
    <property type="match status" value="1"/>
</dbReference>
<evidence type="ECO:0000256" key="8">
    <source>
        <dbReference type="PROSITE-ProRule" id="PRU10141"/>
    </source>
</evidence>
<protein>
    <recommendedName>
        <fullName evidence="10">Protein kinase domain-containing protein</fullName>
    </recommendedName>
</protein>
<dbReference type="InterPro" id="IPR011009">
    <property type="entry name" value="Kinase-like_dom_sf"/>
</dbReference>
<dbReference type="GO" id="GO:0004674">
    <property type="term" value="F:protein serine/threonine kinase activity"/>
    <property type="evidence" value="ECO:0007669"/>
    <property type="project" value="UniProtKB-KW"/>
</dbReference>
<dbReference type="InterPro" id="IPR008271">
    <property type="entry name" value="Ser/Thr_kinase_AS"/>
</dbReference>
<evidence type="ECO:0000256" key="2">
    <source>
        <dbReference type="ARBA" id="ARBA00022553"/>
    </source>
</evidence>
<dbReference type="InterPro" id="IPR002110">
    <property type="entry name" value="Ankyrin_rpt"/>
</dbReference>
<organism evidence="11 12">
    <name type="scientific">Prymnesium parvum</name>
    <name type="common">Toxic golden alga</name>
    <dbReference type="NCBI Taxonomy" id="97485"/>
    <lineage>
        <taxon>Eukaryota</taxon>
        <taxon>Haptista</taxon>
        <taxon>Haptophyta</taxon>
        <taxon>Prymnesiophyceae</taxon>
        <taxon>Prymnesiales</taxon>
        <taxon>Prymnesiaceae</taxon>
        <taxon>Prymnesium</taxon>
    </lineage>
</organism>
<dbReference type="InterPro" id="IPR000719">
    <property type="entry name" value="Prot_kinase_dom"/>
</dbReference>
<gene>
    <name evidence="11" type="ORF">AB1Y20_022385</name>
</gene>
<feature type="repeat" description="ANK" evidence="7">
    <location>
        <begin position="544"/>
        <end position="566"/>
    </location>
</feature>
<dbReference type="Gene3D" id="1.25.40.20">
    <property type="entry name" value="Ankyrin repeat-containing domain"/>
    <property type="match status" value="2"/>
</dbReference>
<evidence type="ECO:0000259" key="10">
    <source>
        <dbReference type="PROSITE" id="PS50011"/>
    </source>
</evidence>
<evidence type="ECO:0000313" key="11">
    <source>
        <dbReference type="EMBL" id="KAL1520823.1"/>
    </source>
</evidence>
<dbReference type="Proteomes" id="UP001515480">
    <property type="component" value="Unassembled WGS sequence"/>
</dbReference>
<dbReference type="PROSITE" id="PS50297">
    <property type="entry name" value="ANK_REP_REGION"/>
    <property type="match status" value="2"/>
</dbReference>
<dbReference type="PROSITE" id="PS00107">
    <property type="entry name" value="PROTEIN_KINASE_ATP"/>
    <property type="match status" value="1"/>
</dbReference>
<keyword evidence="6 8" id="KW-0067">ATP-binding</keyword>
<evidence type="ECO:0000256" key="3">
    <source>
        <dbReference type="ARBA" id="ARBA00022679"/>
    </source>
</evidence>
<evidence type="ECO:0000256" key="6">
    <source>
        <dbReference type="ARBA" id="ARBA00022840"/>
    </source>
</evidence>
<dbReference type="SUPFAM" id="SSF48403">
    <property type="entry name" value="Ankyrin repeat"/>
    <property type="match status" value="1"/>
</dbReference>
<dbReference type="SMART" id="SM00248">
    <property type="entry name" value="ANK"/>
    <property type="match status" value="5"/>
</dbReference>
<dbReference type="GO" id="GO:0005524">
    <property type="term" value="F:ATP binding"/>
    <property type="evidence" value="ECO:0007669"/>
    <property type="project" value="UniProtKB-UniRule"/>
</dbReference>
<dbReference type="AlphaFoldDB" id="A0AB34JIN9"/>
<evidence type="ECO:0000256" key="1">
    <source>
        <dbReference type="ARBA" id="ARBA00022527"/>
    </source>
</evidence>
<proteinExistence type="predicted"/>
<dbReference type="PROSITE" id="PS50088">
    <property type="entry name" value="ANK_REPEAT"/>
    <property type="match status" value="2"/>
</dbReference>
<dbReference type="PROSITE" id="PS50011">
    <property type="entry name" value="PROTEIN_KINASE_DOM"/>
    <property type="match status" value="1"/>
</dbReference>
<name>A0AB34JIN9_PRYPA</name>
<dbReference type="EMBL" id="JBGBPQ010000008">
    <property type="protein sequence ID" value="KAL1520823.1"/>
    <property type="molecule type" value="Genomic_DNA"/>
</dbReference>
<evidence type="ECO:0000256" key="4">
    <source>
        <dbReference type="ARBA" id="ARBA00022741"/>
    </source>
</evidence>
<keyword evidence="2" id="KW-0597">Phosphoprotein</keyword>
<keyword evidence="1" id="KW-0723">Serine/threonine-protein kinase</keyword>
<reference evidence="11 12" key="1">
    <citation type="journal article" date="2024" name="Science">
        <title>Giant polyketide synthase enzymes in the biosynthesis of giant marine polyether toxins.</title>
        <authorList>
            <person name="Fallon T.R."/>
            <person name="Shende V.V."/>
            <person name="Wierzbicki I.H."/>
            <person name="Pendleton A.L."/>
            <person name="Watervoot N.F."/>
            <person name="Auber R.P."/>
            <person name="Gonzalez D.J."/>
            <person name="Wisecaver J.H."/>
            <person name="Moore B.S."/>
        </authorList>
    </citation>
    <scope>NUCLEOTIDE SEQUENCE [LARGE SCALE GENOMIC DNA]</scope>
    <source>
        <strain evidence="11 12">12B1</strain>
    </source>
</reference>
<dbReference type="Gene3D" id="1.10.510.10">
    <property type="entry name" value="Transferase(Phosphotransferase) domain 1"/>
    <property type="match status" value="1"/>
</dbReference>
<sequence length="628" mass="68609">MEPPPSASPAGTEGSRPSQLGEVGSDVLDDAPLCRRNRAGSNLSITSDDTTQSAGRSAGDQLSVEQFEQLSLLGEGAFGKVLLVRKVTSGKMFALKVLPKAKYDRPTHAHRVLNESEAMQRVRHPFVMRIHAAFQDVEHFYFLLEFVAGGDLFAALEKHGTFPEPWCQLYSAEIAMALDAIHALGYMYRDLKLENVLVAANGHLKLGDFGMARKVKEEHLLLGGKRERNSVVGSVHSMAPEVFTNKSYGNSVDWWALGIMLGEMLLGDPPMSSSLEEDSSSLQTLLMSYNAGTHMDGFDSRRKRGEWKCSDDASACIKALLTVDTASRASSLADLKAMGFYSTVDWEAVYELRVEAPLKSSVLADLSKNPDIKRSYMLTRKNTAELVEVEDKFEAFVEEEAMSMRKPAKPLDMAAASLCDAAATNRVDVLRSLFQAGTEMNLSDYDGRTAVHLAAAEGNLGALRFLLEEAGARDSPMDRWGGTPLDDATRNFHNEVVNYLRSRGAVLSTVAEAAFVITIARQGDVDKLREIHGSGFNLSVADNDGRTALHAAAEEGNLDVVRFLVKEAKVDVSHVDKWGRTPLDEAHSRRSKDVVAFLMMERVASARGLRAERADGSVSARSGMCLIA</sequence>
<dbReference type="PANTHER" id="PTHR24351">
    <property type="entry name" value="RIBOSOMAL PROTEIN S6 KINASE"/>
    <property type="match status" value="1"/>
</dbReference>
<dbReference type="FunFam" id="3.30.200.20:FF:000042">
    <property type="entry name" value="Aurora kinase A"/>
    <property type="match status" value="1"/>
</dbReference>
<dbReference type="Pfam" id="PF12796">
    <property type="entry name" value="Ank_2"/>
    <property type="match status" value="2"/>
</dbReference>
<feature type="binding site" evidence="8">
    <location>
        <position position="96"/>
    </location>
    <ligand>
        <name>ATP</name>
        <dbReference type="ChEBI" id="CHEBI:30616"/>
    </ligand>
</feature>
<keyword evidence="3" id="KW-0808">Transferase</keyword>
<feature type="region of interest" description="Disordered" evidence="9">
    <location>
        <begin position="1"/>
        <end position="58"/>
    </location>
</feature>
<dbReference type="InterPro" id="IPR045270">
    <property type="entry name" value="STKc_AGC"/>
</dbReference>
<dbReference type="Pfam" id="PF00069">
    <property type="entry name" value="Pkinase"/>
    <property type="match status" value="1"/>
</dbReference>
<comment type="caution">
    <text evidence="11">The sequence shown here is derived from an EMBL/GenBank/DDBJ whole genome shotgun (WGS) entry which is preliminary data.</text>
</comment>
<dbReference type="SUPFAM" id="SSF56112">
    <property type="entry name" value="Protein kinase-like (PK-like)"/>
    <property type="match status" value="1"/>
</dbReference>
<evidence type="ECO:0000256" key="9">
    <source>
        <dbReference type="SAM" id="MobiDB-lite"/>
    </source>
</evidence>
<feature type="domain" description="Protein kinase" evidence="10">
    <location>
        <begin position="67"/>
        <end position="341"/>
    </location>
</feature>
<dbReference type="InterPro" id="IPR017441">
    <property type="entry name" value="Protein_kinase_ATP_BS"/>
</dbReference>
<keyword evidence="7" id="KW-0040">ANK repeat</keyword>
<keyword evidence="4 8" id="KW-0547">Nucleotide-binding</keyword>